<accession>A0ABQ0CXL1</accession>
<feature type="domain" description="CFEM" evidence="11">
    <location>
        <begin position="1"/>
        <end position="88"/>
    </location>
</feature>
<organism evidence="12 13">
    <name type="scientific">Epichloe bromicola</name>
    <dbReference type="NCBI Taxonomy" id="79588"/>
    <lineage>
        <taxon>Eukaryota</taxon>
        <taxon>Fungi</taxon>
        <taxon>Dikarya</taxon>
        <taxon>Ascomycota</taxon>
        <taxon>Pezizomycotina</taxon>
        <taxon>Sordariomycetes</taxon>
        <taxon>Hypocreomycetidae</taxon>
        <taxon>Hypocreales</taxon>
        <taxon>Clavicipitaceae</taxon>
        <taxon>Epichloe</taxon>
    </lineage>
</organism>
<evidence type="ECO:0000256" key="9">
    <source>
        <dbReference type="PROSITE-ProRule" id="PRU01356"/>
    </source>
</evidence>
<keyword evidence="13" id="KW-1185">Reference proteome</keyword>
<evidence type="ECO:0000256" key="7">
    <source>
        <dbReference type="ARBA" id="ARBA00023157"/>
    </source>
</evidence>
<evidence type="ECO:0000256" key="2">
    <source>
        <dbReference type="ARBA" id="ARBA00004613"/>
    </source>
</evidence>
<comment type="similarity">
    <text evidence="3">Belongs to the RBT5 family.</text>
</comment>
<comment type="caution">
    <text evidence="9">Lacks conserved residue(s) required for the propagation of feature annotation.</text>
</comment>
<dbReference type="Pfam" id="PF05730">
    <property type="entry name" value="CFEM"/>
    <property type="match status" value="1"/>
</dbReference>
<evidence type="ECO:0000313" key="12">
    <source>
        <dbReference type="EMBL" id="GAB0138192.1"/>
    </source>
</evidence>
<evidence type="ECO:0000256" key="4">
    <source>
        <dbReference type="ARBA" id="ARBA00022525"/>
    </source>
</evidence>
<evidence type="ECO:0000256" key="3">
    <source>
        <dbReference type="ARBA" id="ARBA00010031"/>
    </source>
</evidence>
<keyword evidence="5" id="KW-0325">Glycoprotein</keyword>
<keyword evidence="5" id="KW-0336">GPI-anchor</keyword>
<name>A0ABQ0CXL1_9HYPO</name>
<dbReference type="InterPro" id="IPR008427">
    <property type="entry name" value="Extracellular_membr_CFEM_dom"/>
</dbReference>
<sequence length="88" mass="9232">MKYTAVISVVAVAAMAQDIGSIPDCARHCIADAIKTSTPCGEKNYKCACQPDNFHKIQNAAVGCVVSACGSDRALKEVLPAVKKFCGQ</sequence>
<evidence type="ECO:0000256" key="10">
    <source>
        <dbReference type="SAM" id="SignalP"/>
    </source>
</evidence>
<dbReference type="PROSITE" id="PS52012">
    <property type="entry name" value="CFEM"/>
    <property type="match status" value="1"/>
</dbReference>
<evidence type="ECO:0000256" key="1">
    <source>
        <dbReference type="ARBA" id="ARBA00004589"/>
    </source>
</evidence>
<keyword evidence="8" id="KW-0449">Lipoprotein</keyword>
<keyword evidence="5" id="KW-0472">Membrane</keyword>
<keyword evidence="6 10" id="KW-0732">Signal</keyword>
<evidence type="ECO:0000313" key="13">
    <source>
        <dbReference type="Proteomes" id="UP001562357"/>
    </source>
</evidence>
<reference evidence="13" key="1">
    <citation type="submission" date="2024-06" db="EMBL/GenBank/DDBJ databases">
        <title>Draft Genome Sequences of Epichloe bromicola Strains Isolated from Elymus ciliaris.</title>
        <authorList>
            <consortium name="Epichloe bromicola genome sequencing consortium"/>
            <person name="Miura A."/>
            <person name="Imano S."/>
            <person name="Ashida A."/>
            <person name="Sato I."/>
            <person name="Chiba S."/>
            <person name="Tanaka A."/>
            <person name="Camagna M."/>
            <person name="Takemoto D."/>
        </authorList>
    </citation>
    <scope>NUCLEOTIDE SEQUENCE [LARGE SCALE GENOMIC DNA]</scope>
    <source>
        <strain evidence="13">DP</strain>
    </source>
</reference>
<evidence type="ECO:0000259" key="11">
    <source>
        <dbReference type="PROSITE" id="PS52012"/>
    </source>
</evidence>
<feature type="disulfide bond" evidence="9">
    <location>
        <begin position="40"/>
        <end position="47"/>
    </location>
</feature>
<evidence type="ECO:0000256" key="6">
    <source>
        <dbReference type="ARBA" id="ARBA00022729"/>
    </source>
</evidence>
<proteinExistence type="inferred from homology"/>
<evidence type="ECO:0000256" key="5">
    <source>
        <dbReference type="ARBA" id="ARBA00022622"/>
    </source>
</evidence>
<keyword evidence="7 9" id="KW-1015">Disulfide bond</keyword>
<protein>
    <recommendedName>
        <fullName evidence="11">CFEM domain-containing protein</fullName>
    </recommendedName>
</protein>
<evidence type="ECO:0000256" key="8">
    <source>
        <dbReference type="ARBA" id="ARBA00023288"/>
    </source>
</evidence>
<dbReference type="EMBL" id="BAAFGZ010000372">
    <property type="protein sequence ID" value="GAB0138192.1"/>
    <property type="molecule type" value="Genomic_DNA"/>
</dbReference>
<comment type="caution">
    <text evidence="12">The sequence shown here is derived from an EMBL/GenBank/DDBJ whole genome shotgun (WGS) entry which is preliminary data.</text>
</comment>
<keyword evidence="4" id="KW-0964">Secreted</keyword>
<feature type="chain" id="PRO_5047517920" description="CFEM domain-containing protein" evidence="10">
    <location>
        <begin position="17"/>
        <end position="88"/>
    </location>
</feature>
<dbReference type="SMART" id="SM00747">
    <property type="entry name" value="CFEM"/>
    <property type="match status" value="1"/>
</dbReference>
<feature type="signal peptide" evidence="10">
    <location>
        <begin position="1"/>
        <end position="16"/>
    </location>
</feature>
<dbReference type="Proteomes" id="UP001562357">
    <property type="component" value="Unassembled WGS sequence"/>
</dbReference>
<comment type="subcellular location">
    <subcellularLocation>
        <location evidence="1">Membrane</location>
        <topology evidence="1">Lipid-anchor</topology>
        <topology evidence="1">GPI-anchor</topology>
    </subcellularLocation>
    <subcellularLocation>
        <location evidence="2">Secreted</location>
    </subcellularLocation>
</comment>
<gene>
    <name evidence="12" type="primary">g6434</name>
    <name evidence="12" type="ORF">EsDP_00006434</name>
</gene>